<reference evidence="7" key="1">
    <citation type="submission" date="2017-12" db="EMBL/GenBank/DDBJ databases">
        <title>FDA dAtabase for Regulatory Grade micrObial Sequences (FDA-ARGOS): Supporting development and validation of Infectious Disease Dx tests.</title>
        <authorList>
            <person name="Campos J."/>
            <person name="Goldberg B."/>
            <person name="Tallon L."/>
            <person name="Sadzewicz L."/>
            <person name="Sengamalay N."/>
            <person name="Ott S."/>
            <person name="Godinez A."/>
            <person name="Nagaraj S."/>
            <person name="Vyas G."/>
            <person name="Aluvathingal J."/>
            <person name="Nadendla S."/>
            <person name="Geyer C."/>
            <person name="Nandy P."/>
            <person name="Hobson J."/>
            <person name="Sichtig H."/>
        </authorList>
    </citation>
    <scope>NUCLEOTIDE SEQUENCE</scope>
    <source>
        <strain evidence="7">FDAARGOS_252</strain>
        <plasmid evidence="7">unnamed3</plasmid>
    </source>
</reference>
<dbReference type="SUPFAM" id="SSF55103">
    <property type="entry name" value="FAD-linked oxidases, C-terminal domain"/>
    <property type="match status" value="1"/>
</dbReference>
<dbReference type="Gene3D" id="3.30.43.10">
    <property type="entry name" value="Uridine Diphospho-n-acetylenolpyruvylglucosamine Reductase, domain 2"/>
    <property type="match status" value="1"/>
</dbReference>
<evidence type="ECO:0000256" key="1">
    <source>
        <dbReference type="ARBA" id="ARBA00001974"/>
    </source>
</evidence>
<evidence type="ECO:0000313" key="7">
    <source>
        <dbReference type="EMBL" id="ARC38684.1"/>
    </source>
</evidence>
<protein>
    <submittedName>
        <fullName evidence="7">FAD-binding oxidoreductase</fullName>
    </submittedName>
</protein>
<dbReference type="Pfam" id="PF01565">
    <property type="entry name" value="FAD_binding_4"/>
    <property type="match status" value="1"/>
</dbReference>
<sequence>MPAQPDACLAALAAAFPPAALLQGGAIPARNLQDTSYLPPETPLAVVRPDTPQGVAEAVRICARHGVAVVPQGGLTGLAGGAHPLAGAVMLSLERLAGIEEMDTAASTMTVRAGTPLEVIQRAADEAGFLVPLDLGARGSCQIGGNLGTNAGGNRVIRYGMAREMVLGLEYVLPDGTLVTSLNKMIKNNAGYDLKQLFIGSEGTLGIITRAVLRMQPKPGCVNAALCGMESYADVVALLGAARRGLGPMLSAFEVMWDDYWHEVTETVGVRAPLAGRHALYVLIEAQGLSEAVDGPRFQSWIESQFEAGLIGDAAVSQSMGDVAAFWAMRDACSEFGSRLGPHVAFDVGLPVARMDDFAKACKARLAERVPDAFSVYYGHIGDGNLHLVALSRGAAVQPMGLISAAVYETVRDFDGTISAEHGIGLLKKSYLGHTRSPQELALMRRLKAAMDPQGILNPGKVFDMEDKA</sequence>
<dbReference type="InterPro" id="IPR016169">
    <property type="entry name" value="FAD-bd_PCMH_sub2"/>
</dbReference>
<keyword evidence="3" id="KW-0285">Flavoprotein</keyword>
<dbReference type="InterPro" id="IPR051264">
    <property type="entry name" value="FAD-oxidored/transferase_4"/>
</dbReference>
<dbReference type="FunFam" id="1.10.45.10:FF:000001">
    <property type="entry name" value="D-lactate dehydrogenase mitochondrial"/>
    <property type="match status" value="1"/>
</dbReference>
<dbReference type="Gene3D" id="3.30.70.2190">
    <property type="match status" value="1"/>
</dbReference>
<keyword evidence="5" id="KW-0560">Oxidoreductase</keyword>
<geneLocation type="plasmid" evidence="7 8">
    <name>unnamed3</name>
</geneLocation>
<comment type="similarity">
    <text evidence="2">Belongs to the FAD-binding oxidoreductase/transferase type 4 family.</text>
</comment>
<dbReference type="Gene3D" id="1.10.45.10">
    <property type="entry name" value="Vanillyl-alcohol Oxidase, Chain A, domain 4"/>
    <property type="match status" value="1"/>
</dbReference>
<accession>A0A1V0GXS0</accession>
<gene>
    <name evidence="7" type="ORF">A6J80_20440</name>
</gene>
<evidence type="ECO:0000256" key="2">
    <source>
        <dbReference type="ARBA" id="ARBA00008000"/>
    </source>
</evidence>
<dbReference type="PANTHER" id="PTHR43716">
    <property type="entry name" value="D-2-HYDROXYGLUTARATE DEHYDROGENASE, MITOCHONDRIAL"/>
    <property type="match status" value="1"/>
</dbReference>
<dbReference type="Pfam" id="PF02913">
    <property type="entry name" value="FAD-oxidase_C"/>
    <property type="match status" value="1"/>
</dbReference>
<dbReference type="GO" id="GO:0022904">
    <property type="term" value="P:respiratory electron transport chain"/>
    <property type="evidence" value="ECO:0007669"/>
    <property type="project" value="TreeGrafter"/>
</dbReference>
<evidence type="ECO:0000256" key="5">
    <source>
        <dbReference type="ARBA" id="ARBA00023002"/>
    </source>
</evidence>
<evidence type="ECO:0000313" key="8">
    <source>
        <dbReference type="Proteomes" id="UP000191257"/>
    </source>
</evidence>
<dbReference type="AlphaFoldDB" id="A0A1V0GXS0"/>
<evidence type="ECO:0000256" key="3">
    <source>
        <dbReference type="ARBA" id="ARBA00022630"/>
    </source>
</evidence>
<dbReference type="Gene3D" id="3.30.465.10">
    <property type="match status" value="1"/>
</dbReference>
<dbReference type="PROSITE" id="PS51387">
    <property type="entry name" value="FAD_PCMH"/>
    <property type="match status" value="1"/>
</dbReference>
<proteinExistence type="inferred from homology"/>
<dbReference type="InterPro" id="IPR006094">
    <property type="entry name" value="Oxid_FAD_bind_N"/>
</dbReference>
<dbReference type="Proteomes" id="UP000191257">
    <property type="component" value="Plasmid unnamed3"/>
</dbReference>
<evidence type="ECO:0000256" key="4">
    <source>
        <dbReference type="ARBA" id="ARBA00022827"/>
    </source>
</evidence>
<dbReference type="PANTHER" id="PTHR43716:SF1">
    <property type="entry name" value="D-2-HYDROXYGLUTARATE DEHYDROGENASE, MITOCHONDRIAL"/>
    <property type="match status" value="1"/>
</dbReference>
<dbReference type="InterPro" id="IPR036318">
    <property type="entry name" value="FAD-bd_PCMH-like_sf"/>
</dbReference>
<dbReference type="InterPro" id="IPR016164">
    <property type="entry name" value="FAD-linked_Oxase-like_C"/>
</dbReference>
<comment type="cofactor">
    <cofactor evidence="1">
        <name>FAD</name>
        <dbReference type="ChEBI" id="CHEBI:57692"/>
    </cofactor>
</comment>
<dbReference type="eggNOG" id="COG0277">
    <property type="taxonomic scope" value="Bacteria"/>
</dbReference>
<keyword evidence="4" id="KW-0274">FAD</keyword>
<dbReference type="InterPro" id="IPR016166">
    <property type="entry name" value="FAD-bd_PCMH"/>
</dbReference>
<dbReference type="InterPro" id="IPR004113">
    <property type="entry name" value="FAD-bd_oxidored_4_C"/>
</dbReference>
<dbReference type="GO" id="GO:0071949">
    <property type="term" value="F:FAD binding"/>
    <property type="evidence" value="ECO:0007669"/>
    <property type="project" value="InterPro"/>
</dbReference>
<dbReference type="InterPro" id="IPR016167">
    <property type="entry name" value="FAD-bd_PCMH_sub1"/>
</dbReference>
<keyword evidence="8" id="KW-1185">Reference proteome</keyword>
<evidence type="ECO:0000259" key="6">
    <source>
        <dbReference type="PROSITE" id="PS51387"/>
    </source>
</evidence>
<dbReference type="SUPFAM" id="SSF56176">
    <property type="entry name" value="FAD-binding/transporter-associated domain-like"/>
    <property type="match status" value="1"/>
</dbReference>
<organism evidence="7 8">
    <name type="scientific">Paracoccus yeei</name>
    <dbReference type="NCBI Taxonomy" id="147645"/>
    <lineage>
        <taxon>Bacteria</taxon>
        <taxon>Pseudomonadati</taxon>
        <taxon>Pseudomonadota</taxon>
        <taxon>Alphaproteobacteria</taxon>
        <taxon>Rhodobacterales</taxon>
        <taxon>Paracoccaceae</taxon>
        <taxon>Paracoccus</taxon>
    </lineage>
</organism>
<dbReference type="RefSeq" id="WP_080622981.1">
    <property type="nucleotide sequence ID" value="NZ_CAWMZI010000004.1"/>
</dbReference>
<feature type="domain" description="FAD-binding PCMH-type" evidence="6">
    <location>
        <begin position="39"/>
        <end position="218"/>
    </location>
</feature>
<name>A0A1V0GXS0_9RHOB</name>
<dbReference type="KEGG" id="pye:A6J80_20440"/>
<dbReference type="InterPro" id="IPR016171">
    <property type="entry name" value="Vanillyl_alc_oxidase_C-sub2"/>
</dbReference>
<dbReference type="GO" id="GO:0016491">
    <property type="term" value="F:oxidoreductase activity"/>
    <property type="evidence" value="ECO:0007669"/>
    <property type="project" value="UniProtKB-KW"/>
</dbReference>
<dbReference type="EMBL" id="CP020443">
    <property type="protein sequence ID" value="ARC38684.1"/>
    <property type="molecule type" value="Genomic_DNA"/>
</dbReference>
<keyword evidence="7" id="KW-0614">Plasmid</keyword>
<dbReference type="Gene3D" id="3.30.70.2740">
    <property type="match status" value="1"/>
</dbReference>